<evidence type="ECO:0000256" key="1">
    <source>
        <dbReference type="ARBA" id="ARBA00004141"/>
    </source>
</evidence>
<feature type="transmembrane region" description="Helical" evidence="5">
    <location>
        <begin position="238"/>
        <end position="260"/>
    </location>
</feature>
<dbReference type="OMA" id="CVNASKT"/>
<evidence type="ECO:0000256" key="2">
    <source>
        <dbReference type="ARBA" id="ARBA00022692"/>
    </source>
</evidence>
<evidence type="ECO:0000256" key="4">
    <source>
        <dbReference type="ARBA" id="ARBA00023136"/>
    </source>
</evidence>
<feature type="transmembrane region" description="Helical" evidence="5">
    <location>
        <begin position="272"/>
        <end position="290"/>
    </location>
</feature>
<evidence type="ECO:0000256" key="5">
    <source>
        <dbReference type="SAM" id="Phobius"/>
    </source>
</evidence>
<protein>
    <submittedName>
        <fullName evidence="6">Uncharacterized protein</fullName>
    </submittedName>
</protein>
<dbReference type="eggNOG" id="KOG1558">
    <property type="taxonomic scope" value="Eukaryota"/>
</dbReference>
<accession>T0RFN4</accession>
<feature type="transmembrane region" description="Helical" evidence="5">
    <location>
        <begin position="39"/>
        <end position="57"/>
    </location>
</feature>
<dbReference type="STRING" id="1156394.T0RFN4"/>
<dbReference type="GO" id="GO:0016020">
    <property type="term" value="C:membrane"/>
    <property type="evidence" value="ECO:0007669"/>
    <property type="project" value="UniProtKB-SubCell"/>
</dbReference>
<dbReference type="VEuPathDB" id="FungiDB:SDRG_11288"/>
<feature type="transmembrane region" description="Helical" evidence="5">
    <location>
        <begin position="6"/>
        <end position="27"/>
    </location>
</feature>
<reference evidence="6 7" key="1">
    <citation type="submission" date="2012-04" db="EMBL/GenBank/DDBJ databases">
        <title>The Genome Sequence of Saprolegnia declina VS20.</title>
        <authorList>
            <consortium name="The Broad Institute Genome Sequencing Platform"/>
            <person name="Russ C."/>
            <person name="Nusbaum C."/>
            <person name="Tyler B."/>
            <person name="van West P."/>
            <person name="Dieguez-Uribeondo J."/>
            <person name="de Bruijn I."/>
            <person name="Tripathy S."/>
            <person name="Jiang R."/>
            <person name="Young S.K."/>
            <person name="Zeng Q."/>
            <person name="Gargeya S."/>
            <person name="Fitzgerald M."/>
            <person name="Haas B."/>
            <person name="Abouelleil A."/>
            <person name="Alvarado L."/>
            <person name="Arachchi H.M."/>
            <person name="Berlin A."/>
            <person name="Chapman S.B."/>
            <person name="Goldberg J."/>
            <person name="Griggs A."/>
            <person name="Gujja S."/>
            <person name="Hansen M."/>
            <person name="Howarth C."/>
            <person name="Imamovic A."/>
            <person name="Larimer J."/>
            <person name="McCowen C."/>
            <person name="Montmayeur A."/>
            <person name="Murphy C."/>
            <person name="Neiman D."/>
            <person name="Pearson M."/>
            <person name="Priest M."/>
            <person name="Roberts A."/>
            <person name="Saif S."/>
            <person name="Shea T."/>
            <person name="Sisk P."/>
            <person name="Sykes S."/>
            <person name="Wortman J."/>
            <person name="Nusbaum C."/>
            <person name="Birren B."/>
        </authorList>
    </citation>
    <scope>NUCLEOTIDE SEQUENCE [LARGE SCALE GENOMIC DNA]</scope>
    <source>
        <strain evidence="6 7">VS20</strain>
    </source>
</reference>
<feature type="transmembrane region" description="Helical" evidence="5">
    <location>
        <begin position="208"/>
        <end position="232"/>
    </location>
</feature>
<feature type="transmembrane region" description="Helical" evidence="5">
    <location>
        <begin position="77"/>
        <end position="96"/>
    </location>
</feature>
<keyword evidence="2 5" id="KW-0812">Transmembrane</keyword>
<dbReference type="FunCoup" id="T0RFN4">
    <property type="interactions" value="1"/>
</dbReference>
<dbReference type="OrthoDB" id="448280at2759"/>
<name>T0RFN4_SAPDV</name>
<sequence>MVALGVFKLTSSAIIFGLALGGGLFPLYCVRPNSAVHSILNMAAGGIFLAGSFVHLLPDALENAPLAALGCPSTATVCFPFACFFYGLGFALILLVEGVAHAAKDRFLPHSPVSASELLPLHVKTHTDHDDDVTHAHSHNILDTPDTTAASLAIFVALSFHSLMEGIGIGAAPESAWNLLLAIVAHKSLAAMALTLELQHHNVSAAKIVLSLAIFGAMSPIGIGLGYVLAGANPAESLASGICTALAGGTFLYVGAMEVLPQELRNREQLGLKLTAFFIAFGLFAALALWV</sequence>
<keyword evidence="3 5" id="KW-1133">Transmembrane helix</keyword>
<dbReference type="PANTHER" id="PTHR11040:SF140">
    <property type="entry name" value="ZRT (ZRT), IRT- (IRT-) LIKE PROTEIN TRANSPORTER"/>
    <property type="match status" value="1"/>
</dbReference>
<evidence type="ECO:0000256" key="3">
    <source>
        <dbReference type="ARBA" id="ARBA00022989"/>
    </source>
</evidence>
<dbReference type="EMBL" id="JH767171">
    <property type="protein sequence ID" value="EQC31103.1"/>
    <property type="molecule type" value="Genomic_DNA"/>
</dbReference>
<dbReference type="InterPro" id="IPR003689">
    <property type="entry name" value="ZIP"/>
</dbReference>
<evidence type="ECO:0000313" key="6">
    <source>
        <dbReference type="EMBL" id="EQC31103.1"/>
    </source>
</evidence>
<dbReference type="GO" id="GO:0005385">
    <property type="term" value="F:zinc ion transmembrane transporter activity"/>
    <property type="evidence" value="ECO:0007669"/>
    <property type="project" value="TreeGrafter"/>
</dbReference>
<dbReference type="InParanoid" id="T0RFN4"/>
<gene>
    <name evidence="6" type="ORF">SDRG_11288</name>
</gene>
<keyword evidence="7" id="KW-1185">Reference proteome</keyword>
<dbReference type="Proteomes" id="UP000030762">
    <property type="component" value="Unassembled WGS sequence"/>
</dbReference>
<dbReference type="Pfam" id="PF02535">
    <property type="entry name" value="Zip"/>
    <property type="match status" value="1"/>
</dbReference>
<dbReference type="PANTHER" id="PTHR11040">
    <property type="entry name" value="ZINC/IRON TRANSPORTER"/>
    <property type="match status" value="1"/>
</dbReference>
<dbReference type="RefSeq" id="XP_008615542.1">
    <property type="nucleotide sequence ID" value="XM_008617320.1"/>
</dbReference>
<organism evidence="6 7">
    <name type="scientific">Saprolegnia diclina (strain VS20)</name>
    <dbReference type="NCBI Taxonomy" id="1156394"/>
    <lineage>
        <taxon>Eukaryota</taxon>
        <taxon>Sar</taxon>
        <taxon>Stramenopiles</taxon>
        <taxon>Oomycota</taxon>
        <taxon>Saprolegniomycetes</taxon>
        <taxon>Saprolegniales</taxon>
        <taxon>Saprolegniaceae</taxon>
        <taxon>Saprolegnia</taxon>
    </lineage>
</organism>
<proteinExistence type="predicted"/>
<dbReference type="GeneID" id="19952015"/>
<dbReference type="AlphaFoldDB" id="T0RFN4"/>
<comment type="subcellular location">
    <subcellularLocation>
        <location evidence="1">Membrane</location>
        <topology evidence="1">Multi-pass membrane protein</topology>
    </subcellularLocation>
</comment>
<keyword evidence="4 5" id="KW-0472">Membrane</keyword>
<evidence type="ECO:0000313" key="7">
    <source>
        <dbReference type="Proteomes" id="UP000030762"/>
    </source>
</evidence>